<feature type="compositionally biased region" description="Basic and acidic residues" evidence="1">
    <location>
        <begin position="107"/>
        <end position="118"/>
    </location>
</feature>
<name>A0A835HFW4_9MAGN</name>
<dbReference type="EMBL" id="JADFTS010000007">
    <property type="protein sequence ID" value="KAF9597542.1"/>
    <property type="molecule type" value="Genomic_DNA"/>
</dbReference>
<feature type="region of interest" description="Disordered" evidence="1">
    <location>
        <begin position="106"/>
        <end position="125"/>
    </location>
</feature>
<keyword evidence="3" id="KW-1185">Reference proteome</keyword>
<dbReference type="AlphaFoldDB" id="A0A835HFW4"/>
<organism evidence="2 3">
    <name type="scientific">Coptis chinensis</name>
    <dbReference type="NCBI Taxonomy" id="261450"/>
    <lineage>
        <taxon>Eukaryota</taxon>
        <taxon>Viridiplantae</taxon>
        <taxon>Streptophyta</taxon>
        <taxon>Embryophyta</taxon>
        <taxon>Tracheophyta</taxon>
        <taxon>Spermatophyta</taxon>
        <taxon>Magnoliopsida</taxon>
        <taxon>Ranunculales</taxon>
        <taxon>Ranunculaceae</taxon>
        <taxon>Coptidoideae</taxon>
        <taxon>Coptis</taxon>
    </lineage>
</organism>
<dbReference type="OrthoDB" id="1867629at2759"/>
<evidence type="ECO:0000313" key="2">
    <source>
        <dbReference type="EMBL" id="KAF9597542.1"/>
    </source>
</evidence>
<reference evidence="2 3" key="1">
    <citation type="submission" date="2020-10" db="EMBL/GenBank/DDBJ databases">
        <title>The Coptis chinensis genome and diversification of protoberbering-type alkaloids.</title>
        <authorList>
            <person name="Wang B."/>
            <person name="Shu S."/>
            <person name="Song C."/>
            <person name="Liu Y."/>
        </authorList>
    </citation>
    <scope>NUCLEOTIDE SEQUENCE [LARGE SCALE GENOMIC DNA]</scope>
    <source>
        <strain evidence="2">HL-2020</strain>
        <tissue evidence="2">Leaf</tissue>
    </source>
</reference>
<gene>
    <name evidence="2" type="ORF">IFM89_019502</name>
</gene>
<comment type="caution">
    <text evidence="2">The sequence shown here is derived from an EMBL/GenBank/DDBJ whole genome shotgun (WGS) entry which is preliminary data.</text>
</comment>
<evidence type="ECO:0000256" key="1">
    <source>
        <dbReference type="SAM" id="MobiDB-lite"/>
    </source>
</evidence>
<sequence>MHNVLNKYNVKESLVWVKQFSIEHDLLCHVGKGLHYDYVDLLEVSKIGDELLLVCGNKDLVSYNISTGMCRLVEIVGVWKRDALYLEAHPLVGNLISLKSASGMDSGARKMGREEKMNKQRQSIF</sequence>
<proteinExistence type="predicted"/>
<evidence type="ECO:0000313" key="3">
    <source>
        <dbReference type="Proteomes" id="UP000631114"/>
    </source>
</evidence>
<dbReference type="Proteomes" id="UP000631114">
    <property type="component" value="Unassembled WGS sequence"/>
</dbReference>
<protein>
    <submittedName>
        <fullName evidence="2">Uncharacterized protein</fullName>
    </submittedName>
</protein>
<accession>A0A835HFW4</accession>